<proteinExistence type="predicted"/>
<accession>A0A0V0H3D9</accession>
<evidence type="ECO:0000256" key="1">
    <source>
        <dbReference type="SAM" id="Phobius"/>
    </source>
</evidence>
<name>A0A0V0H3D9_SOLCH</name>
<keyword evidence="1" id="KW-0812">Transmembrane</keyword>
<sequence>MLASALITEGMRTTVIFKHLPSFFVIQANLTEVVQLIFTFFFKIQHLCFRQKSLSRYRCMITALTSVK</sequence>
<evidence type="ECO:0000313" key="2">
    <source>
        <dbReference type="EMBL" id="JAP14901.1"/>
    </source>
</evidence>
<reference evidence="2" key="1">
    <citation type="submission" date="2015-12" db="EMBL/GenBank/DDBJ databases">
        <title>Gene expression during late stages of embryo sac development: a critical building block for successful pollen-pistil interactions.</title>
        <authorList>
            <person name="Liu Y."/>
            <person name="Joly V."/>
            <person name="Sabar M."/>
            <person name="Matton D.P."/>
        </authorList>
    </citation>
    <scope>NUCLEOTIDE SEQUENCE</scope>
</reference>
<protein>
    <submittedName>
        <fullName evidence="2">Putative ovule protein</fullName>
    </submittedName>
</protein>
<feature type="transmembrane region" description="Helical" evidence="1">
    <location>
        <begin position="20"/>
        <end position="42"/>
    </location>
</feature>
<organism evidence="2">
    <name type="scientific">Solanum chacoense</name>
    <name type="common">Chaco potato</name>
    <dbReference type="NCBI Taxonomy" id="4108"/>
    <lineage>
        <taxon>Eukaryota</taxon>
        <taxon>Viridiplantae</taxon>
        <taxon>Streptophyta</taxon>
        <taxon>Embryophyta</taxon>
        <taxon>Tracheophyta</taxon>
        <taxon>Spermatophyta</taxon>
        <taxon>Magnoliopsida</taxon>
        <taxon>eudicotyledons</taxon>
        <taxon>Gunneridae</taxon>
        <taxon>Pentapetalae</taxon>
        <taxon>asterids</taxon>
        <taxon>lamiids</taxon>
        <taxon>Solanales</taxon>
        <taxon>Solanaceae</taxon>
        <taxon>Solanoideae</taxon>
        <taxon>Solaneae</taxon>
        <taxon>Solanum</taxon>
    </lineage>
</organism>
<keyword evidence="1" id="KW-1133">Transmembrane helix</keyword>
<keyword evidence="1" id="KW-0472">Membrane</keyword>
<dbReference type="AlphaFoldDB" id="A0A0V0H3D9"/>
<dbReference type="EMBL" id="GEDG01025923">
    <property type="protein sequence ID" value="JAP14901.1"/>
    <property type="molecule type" value="Transcribed_RNA"/>
</dbReference>